<gene>
    <name evidence="1" type="ORF">OSH00_14985</name>
</gene>
<sequence>MKKYISLMAGIFFSTPIYAESYVYGGEAHFKGALINQSCSVLIDNPASISIKALQSPIQFHFLGCSVDYYSNIVVGLSELNKPDKEIFYTVQSAKNNFDQQVNISGRDSRYSNHKFIRHIDLPEDYDNTSKKSVRVFLNQSLKNTSNQSPLFLLSIFYP</sequence>
<evidence type="ECO:0000313" key="2">
    <source>
        <dbReference type="Proteomes" id="UP001146019"/>
    </source>
</evidence>
<dbReference type="AlphaFoldDB" id="A0A9X3DVA9"/>
<proteinExistence type="predicted"/>
<protein>
    <submittedName>
        <fullName evidence="1">Uncharacterized protein</fullName>
    </submittedName>
</protein>
<dbReference type="EMBL" id="JAPKMY010000008">
    <property type="protein sequence ID" value="MCX5469033.1"/>
    <property type="molecule type" value="Genomic_DNA"/>
</dbReference>
<name>A0A9X3DVA9_9GAMM</name>
<comment type="caution">
    <text evidence="1">The sequence shown here is derived from an EMBL/GenBank/DDBJ whole genome shotgun (WGS) entry which is preliminary data.</text>
</comment>
<reference evidence="1" key="1">
    <citation type="submission" date="2022-11" db="EMBL/GenBank/DDBJ databases">
        <title>Biodiversity and phylogenetic relationships of bacteria.</title>
        <authorList>
            <person name="Machado R.A.R."/>
            <person name="Bhat A."/>
            <person name="Loulou A."/>
            <person name="Kallel S."/>
        </authorList>
    </citation>
    <scope>NUCLEOTIDE SEQUENCE</scope>
    <source>
        <strain evidence="1">A-IN1</strain>
    </source>
</reference>
<dbReference type="Proteomes" id="UP001146019">
    <property type="component" value="Unassembled WGS sequence"/>
</dbReference>
<dbReference type="RefSeq" id="WP_266131107.1">
    <property type="nucleotide sequence ID" value="NZ_JAPKMY010000008.1"/>
</dbReference>
<evidence type="ECO:0000313" key="1">
    <source>
        <dbReference type="EMBL" id="MCX5469033.1"/>
    </source>
</evidence>
<accession>A0A9X3DVA9</accession>
<organism evidence="1 2">
    <name type="scientific">Acinetobacter nematophilus</name>
    <dbReference type="NCBI Taxonomy" id="2994642"/>
    <lineage>
        <taxon>Bacteria</taxon>
        <taxon>Pseudomonadati</taxon>
        <taxon>Pseudomonadota</taxon>
        <taxon>Gammaproteobacteria</taxon>
        <taxon>Moraxellales</taxon>
        <taxon>Moraxellaceae</taxon>
        <taxon>Acinetobacter</taxon>
    </lineage>
</organism>
<keyword evidence="2" id="KW-1185">Reference proteome</keyword>